<dbReference type="Proteomes" id="UP000240493">
    <property type="component" value="Unassembled WGS sequence"/>
</dbReference>
<organism evidence="2 3">
    <name type="scientific">Trichoderma asperellum (strain ATCC 204424 / CBS 433.97 / NBRC 101777)</name>
    <dbReference type="NCBI Taxonomy" id="1042311"/>
    <lineage>
        <taxon>Eukaryota</taxon>
        <taxon>Fungi</taxon>
        <taxon>Dikarya</taxon>
        <taxon>Ascomycota</taxon>
        <taxon>Pezizomycotina</taxon>
        <taxon>Sordariomycetes</taxon>
        <taxon>Hypocreomycetidae</taxon>
        <taxon>Hypocreales</taxon>
        <taxon>Hypocreaceae</taxon>
        <taxon>Trichoderma</taxon>
    </lineage>
</organism>
<dbReference type="AlphaFoldDB" id="A0A2T3Z812"/>
<keyword evidence="3" id="KW-1185">Reference proteome</keyword>
<proteinExistence type="predicted"/>
<sequence length="86" mass="9727">MEYRHGRDGVPLRIKNGPHRVTKLAPGNRITIDLDNKSSAPDTTASRHHKRPPAIHLHSASPPQSHCLPARTHIFIHRGQRRKIRG</sequence>
<reference evidence="2 3" key="1">
    <citation type="submission" date="2016-07" db="EMBL/GenBank/DDBJ databases">
        <title>Multiple horizontal gene transfer events from other fungi enriched the ability of initially mycotrophic Trichoderma (Ascomycota) to feed on dead plant biomass.</title>
        <authorList>
            <consortium name="DOE Joint Genome Institute"/>
            <person name="Aerts A."/>
            <person name="Atanasova L."/>
            <person name="Chenthamara K."/>
            <person name="Zhang J."/>
            <person name="Grujic M."/>
            <person name="Henrissat B."/>
            <person name="Kuo A."/>
            <person name="Salamov A."/>
            <person name="Lipzen A."/>
            <person name="Labutti K."/>
            <person name="Barry K."/>
            <person name="Miao Y."/>
            <person name="Rahimi M.J."/>
            <person name="Shen Q."/>
            <person name="Grigoriev I.V."/>
            <person name="Kubicek C.P."/>
            <person name="Druzhinina I.S."/>
        </authorList>
    </citation>
    <scope>NUCLEOTIDE SEQUENCE [LARGE SCALE GENOMIC DNA]</scope>
    <source>
        <strain evidence="2 3">CBS 433.97</strain>
    </source>
</reference>
<dbReference type="EMBL" id="KZ679262">
    <property type="protein sequence ID" value="PTB40961.1"/>
    <property type="molecule type" value="Genomic_DNA"/>
</dbReference>
<accession>A0A2T3Z812</accession>
<name>A0A2T3Z812_TRIA4</name>
<gene>
    <name evidence="2" type="ORF">M441DRAFT_415349</name>
</gene>
<evidence type="ECO:0000256" key="1">
    <source>
        <dbReference type="SAM" id="MobiDB-lite"/>
    </source>
</evidence>
<evidence type="ECO:0000313" key="3">
    <source>
        <dbReference type="Proteomes" id="UP000240493"/>
    </source>
</evidence>
<feature type="region of interest" description="Disordered" evidence="1">
    <location>
        <begin position="1"/>
        <end position="67"/>
    </location>
</feature>
<evidence type="ECO:0000313" key="2">
    <source>
        <dbReference type="EMBL" id="PTB40961.1"/>
    </source>
</evidence>
<feature type="compositionally biased region" description="Basic and acidic residues" evidence="1">
    <location>
        <begin position="1"/>
        <end position="10"/>
    </location>
</feature>
<dbReference type="OrthoDB" id="10400762at2759"/>
<protein>
    <submittedName>
        <fullName evidence="2">Uncharacterized protein</fullName>
    </submittedName>
</protein>